<accession>A0AA36E7I9</accession>
<reference evidence="1" key="1">
    <citation type="submission" date="2023-04" db="EMBL/GenBank/DDBJ databases">
        <authorList>
            <person name="Vijverberg K."/>
            <person name="Xiong W."/>
            <person name="Schranz E."/>
        </authorList>
    </citation>
    <scope>NUCLEOTIDE SEQUENCE</scope>
</reference>
<name>A0AA36E7I9_LACSI</name>
<sequence>MLNIKPNQNLIVDFHASCYNALINPLIECLRFSPLMKVMTMDEDVPLVHLSKAYLTSIYNKIDEIINFEVSSHKTSISKANLCKLLGLVSYDIGVDP</sequence>
<protein>
    <submittedName>
        <fullName evidence="1">Uncharacterized protein</fullName>
    </submittedName>
</protein>
<dbReference type="EMBL" id="OX465081">
    <property type="protein sequence ID" value="CAI9286149.1"/>
    <property type="molecule type" value="Genomic_DNA"/>
</dbReference>
<keyword evidence="2" id="KW-1185">Reference proteome</keyword>
<gene>
    <name evidence="1" type="ORF">LSALG_LOCUS25581</name>
</gene>
<dbReference type="Proteomes" id="UP001177003">
    <property type="component" value="Chromosome 5"/>
</dbReference>
<organism evidence="1 2">
    <name type="scientific">Lactuca saligna</name>
    <name type="common">Willowleaf lettuce</name>
    <dbReference type="NCBI Taxonomy" id="75948"/>
    <lineage>
        <taxon>Eukaryota</taxon>
        <taxon>Viridiplantae</taxon>
        <taxon>Streptophyta</taxon>
        <taxon>Embryophyta</taxon>
        <taxon>Tracheophyta</taxon>
        <taxon>Spermatophyta</taxon>
        <taxon>Magnoliopsida</taxon>
        <taxon>eudicotyledons</taxon>
        <taxon>Gunneridae</taxon>
        <taxon>Pentapetalae</taxon>
        <taxon>asterids</taxon>
        <taxon>campanulids</taxon>
        <taxon>Asterales</taxon>
        <taxon>Asteraceae</taxon>
        <taxon>Cichorioideae</taxon>
        <taxon>Cichorieae</taxon>
        <taxon>Lactucinae</taxon>
        <taxon>Lactuca</taxon>
    </lineage>
</organism>
<proteinExistence type="predicted"/>
<evidence type="ECO:0000313" key="2">
    <source>
        <dbReference type="Proteomes" id="UP001177003"/>
    </source>
</evidence>
<dbReference type="AlphaFoldDB" id="A0AA36E7I9"/>
<evidence type="ECO:0000313" key="1">
    <source>
        <dbReference type="EMBL" id="CAI9286149.1"/>
    </source>
</evidence>